<name>A0AAN9FE69_CROPI</name>
<proteinExistence type="inferred from homology"/>
<evidence type="ECO:0000256" key="3">
    <source>
        <dbReference type="PROSITE-ProRule" id="PRU00708"/>
    </source>
</evidence>
<protein>
    <recommendedName>
        <fullName evidence="6">Pentatricopeptide repeat protein</fullName>
    </recommendedName>
</protein>
<dbReference type="EMBL" id="JAYWIO010000003">
    <property type="protein sequence ID" value="KAK7274694.1"/>
    <property type="molecule type" value="Genomic_DNA"/>
</dbReference>
<reference evidence="4 5" key="1">
    <citation type="submission" date="2024-01" db="EMBL/GenBank/DDBJ databases">
        <title>The genomes of 5 underutilized Papilionoideae crops provide insights into root nodulation and disease resistanc.</title>
        <authorList>
            <person name="Yuan L."/>
        </authorList>
    </citation>
    <scope>NUCLEOTIDE SEQUENCE [LARGE SCALE GENOMIC DNA]</scope>
    <source>
        <strain evidence="4">ZHUSHIDOU_FW_LH</strain>
        <tissue evidence="4">Leaf</tissue>
    </source>
</reference>
<dbReference type="InterPro" id="IPR011990">
    <property type="entry name" value="TPR-like_helical_dom_sf"/>
</dbReference>
<sequence>MLSKCRQPEEASLLFEIMLSDGLNPTVDAYTALVSAYVQSGLLDKAFSTVEDMKSIVDCMPDTYTYSILISCCAKFHRFDRAGDIYKHAVVLGVILEDQDAFERDFFQLKPYYTDVSVF</sequence>
<evidence type="ECO:0000313" key="5">
    <source>
        <dbReference type="Proteomes" id="UP001372338"/>
    </source>
</evidence>
<evidence type="ECO:0000256" key="2">
    <source>
        <dbReference type="ARBA" id="ARBA00022737"/>
    </source>
</evidence>
<dbReference type="AlphaFoldDB" id="A0AAN9FE69"/>
<organism evidence="4 5">
    <name type="scientific">Crotalaria pallida</name>
    <name type="common">Smooth rattlebox</name>
    <name type="synonym">Crotalaria striata</name>
    <dbReference type="NCBI Taxonomy" id="3830"/>
    <lineage>
        <taxon>Eukaryota</taxon>
        <taxon>Viridiplantae</taxon>
        <taxon>Streptophyta</taxon>
        <taxon>Embryophyta</taxon>
        <taxon>Tracheophyta</taxon>
        <taxon>Spermatophyta</taxon>
        <taxon>Magnoliopsida</taxon>
        <taxon>eudicotyledons</taxon>
        <taxon>Gunneridae</taxon>
        <taxon>Pentapetalae</taxon>
        <taxon>rosids</taxon>
        <taxon>fabids</taxon>
        <taxon>Fabales</taxon>
        <taxon>Fabaceae</taxon>
        <taxon>Papilionoideae</taxon>
        <taxon>50 kb inversion clade</taxon>
        <taxon>genistoids sensu lato</taxon>
        <taxon>core genistoids</taxon>
        <taxon>Crotalarieae</taxon>
        <taxon>Crotalaria</taxon>
    </lineage>
</organism>
<accession>A0AAN9FE69</accession>
<keyword evidence="5" id="KW-1185">Reference proteome</keyword>
<dbReference type="PANTHER" id="PTHR47874">
    <property type="entry name" value="EXPRESSED PROTEIN"/>
    <property type="match status" value="1"/>
</dbReference>
<dbReference type="InterPro" id="IPR044179">
    <property type="entry name" value="PPR5-like"/>
</dbReference>
<comment type="caution">
    <text evidence="4">The sequence shown here is derived from an EMBL/GenBank/DDBJ whole genome shotgun (WGS) entry which is preliminary data.</text>
</comment>
<comment type="similarity">
    <text evidence="1">Belongs to the PPR family. P subfamily.</text>
</comment>
<evidence type="ECO:0000313" key="4">
    <source>
        <dbReference type="EMBL" id="KAK7274694.1"/>
    </source>
</evidence>
<dbReference type="Proteomes" id="UP001372338">
    <property type="component" value="Unassembled WGS sequence"/>
</dbReference>
<dbReference type="NCBIfam" id="TIGR00756">
    <property type="entry name" value="PPR"/>
    <property type="match status" value="2"/>
</dbReference>
<dbReference type="Pfam" id="PF13041">
    <property type="entry name" value="PPR_2"/>
    <property type="match status" value="1"/>
</dbReference>
<evidence type="ECO:0008006" key="6">
    <source>
        <dbReference type="Google" id="ProtNLM"/>
    </source>
</evidence>
<evidence type="ECO:0000256" key="1">
    <source>
        <dbReference type="ARBA" id="ARBA00007626"/>
    </source>
</evidence>
<dbReference type="PROSITE" id="PS51375">
    <property type="entry name" value="PPR"/>
    <property type="match status" value="1"/>
</dbReference>
<dbReference type="Gene3D" id="1.25.40.10">
    <property type="entry name" value="Tetratricopeptide repeat domain"/>
    <property type="match status" value="1"/>
</dbReference>
<keyword evidence="2" id="KW-0677">Repeat</keyword>
<dbReference type="Pfam" id="PF01535">
    <property type="entry name" value="PPR"/>
    <property type="match status" value="1"/>
</dbReference>
<feature type="repeat" description="PPR" evidence="3">
    <location>
        <begin position="62"/>
        <end position="96"/>
    </location>
</feature>
<gene>
    <name evidence="4" type="ORF">RIF29_15791</name>
</gene>
<dbReference type="PANTHER" id="PTHR47874:SF6">
    <property type="entry name" value="PENTATRICOPEPTIDE REPEAT-CONTAINING PROTEIN"/>
    <property type="match status" value="1"/>
</dbReference>
<dbReference type="GO" id="GO:0003729">
    <property type="term" value="F:mRNA binding"/>
    <property type="evidence" value="ECO:0007669"/>
    <property type="project" value="InterPro"/>
</dbReference>
<dbReference type="InterPro" id="IPR002885">
    <property type="entry name" value="PPR_rpt"/>
</dbReference>